<accession>A0A9P5TN38</accession>
<dbReference type="EMBL" id="JADNYJ010000055">
    <property type="protein sequence ID" value="KAF8898152.1"/>
    <property type="molecule type" value="Genomic_DNA"/>
</dbReference>
<reference evidence="1" key="1">
    <citation type="submission" date="2020-11" db="EMBL/GenBank/DDBJ databases">
        <authorList>
            <consortium name="DOE Joint Genome Institute"/>
            <person name="Ahrendt S."/>
            <person name="Riley R."/>
            <person name="Andreopoulos W."/>
            <person name="LaButti K."/>
            <person name="Pangilinan J."/>
            <person name="Ruiz-duenas F.J."/>
            <person name="Barrasa J.M."/>
            <person name="Sanchez-Garcia M."/>
            <person name="Camarero S."/>
            <person name="Miyauchi S."/>
            <person name="Serrano A."/>
            <person name="Linde D."/>
            <person name="Babiker R."/>
            <person name="Drula E."/>
            <person name="Ayuso-Fernandez I."/>
            <person name="Pacheco R."/>
            <person name="Padilla G."/>
            <person name="Ferreira P."/>
            <person name="Barriuso J."/>
            <person name="Kellner H."/>
            <person name="Castanera R."/>
            <person name="Alfaro M."/>
            <person name="Ramirez L."/>
            <person name="Pisabarro A.G."/>
            <person name="Kuo A."/>
            <person name="Tritt A."/>
            <person name="Lipzen A."/>
            <person name="He G."/>
            <person name="Yan M."/>
            <person name="Ng V."/>
            <person name="Cullen D."/>
            <person name="Martin F."/>
            <person name="Rosso M.-N."/>
            <person name="Henrissat B."/>
            <person name="Hibbett D."/>
            <person name="Martinez A.T."/>
            <person name="Grigoriev I.V."/>
        </authorList>
    </citation>
    <scope>NUCLEOTIDE SEQUENCE</scope>
    <source>
        <strain evidence="1">AH 44721</strain>
    </source>
</reference>
<organism evidence="1 2">
    <name type="scientific">Gymnopilus junonius</name>
    <name type="common">Spectacular rustgill mushroom</name>
    <name type="synonym">Gymnopilus spectabilis subsp. junonius</name>
    <dbReference type="NCBI Taxonomy" id="109634"/>
    <lineage>
        <taxon>Eukaryota</taxon>
        <taxon>Fungi</taxon>
        <taxon>Dikarya</taxon>
        <taxon>Basidiomycota</taxon>
        <taxon>Agaricomycotina</taxon>
        <taxon>Agaricomycetes</taxon>
        <taxon>Agaricomycetidae</taxon>
        <taxon>Agaricales</taxon>
        <taxon>Agaricineae</taxon>
        <taxon>Hymenogastraceae</taxon>
        <taxon>Gymnopilus</taxon>
    </lineage>
</organism>
<protein>
    <submittedName>
        <fullName evidence="1">Uncharacterized protein</fullName>
    </submittedName>
</protein>
<name>A0A9P5TN38_GYMJU</name>
<keyword evidence="2" id="KW-1185">Reference proteome</keyword>
<sequence>MAKLFTIVCVVIVLTSCTTFAQLAFILGYLVFDAVFPRVKMTRVTHSAGQPRDTHGPTWLFRSPTMSSRGGDRQVDCYRSFTFYPTPTGIFKNSHMRMANVRVF</sequence>
<dbReference type="Proteomes" id="UP000724874">
    <property type="component" value="Unassembled WGS sequence"/>
</dbReference>
<evidence type="ECO:0000313" key="1">
    <source>
        <dbReference type="EMBL" id="KAF8898152.1"/>
    </source>
</evidence>
<proteinExistence type="predicted"/>
<dbReference type="AlphaFoldDB" id="A0A9P5TN38"/>
<gene>
    <name evidence="1" type="ORF">CPB84DRAFT_1781008</name>
</gene>
<dbReference type="PROSITE" id="PS51257">
    <property type="entry name" value="PROKAR_LIPOPROTEIN"/>
    <property type="match status" value="1"/>
</dbReference>
<evidence type="ECO:0000313" key="2">
    <source>
        <dbReference type="Proteomes" id="UP000724874"/>
    </source>
</evidence>
<comment type="caution">
    <text evidence="1">The sequence shown here is derived from an EMBL/GenBank/DDBJ whole genome shotgun (WGS) entry which is preliminary data.</text>
</comment>